<dbReference type="PROSITE" id="PS50850">
    <property type="entry name" value="MFS"/>
    <property type="match status" value="1"/>
</dbReference>
<dbReference type="InterPro" id="IPR020846">
    <property type="entry name" value="MFS_dom"/>
</dbReference>
<dbReference type="GO" id="GO:0005886">
    <property type="term" value="C:plasma membrane"/>
    <property type="evidence" value="ECO:0007669"/>
    <property type="project" value="UniProtKB-SubCell"/>
</dbReference>
<proteinExistence type="predicted"/>
<keyword evidence="2" id="KW-1003">Cell membrane</keyword>
<gene>
    <name evidence="8" type="ORF">INP52_06210</name>
</gene>
<feature type="transmembrane region" description="Helical" evidence="6">
    <location>
        <begin position="387"/>
        <end position="407"/>
    </location>
</feature>
<evidence type="ECO:0000256" key="6">
    <source>
        <dbReference type="SAM" id="Phobius"/>
    </source>
</evidence>
<comment type="subcellular location">
    <subcellularLocation>
        <location evidence="1">Cell membrane</location>
        <topology evidence="1">Multi-pass membrane protein</topology>
    </subcellularLocation>
</comment>
<feature type="transmembrane region" description="Helical" evidence="6">
    <location>
        <begin position="90"/>
        <end position="108"/>
    </location>
</feature>
<evidence type="ECO:0000256" key="3">
    <source>
        <dbReference type="ARBA" id="ARBA00022692"/>
    </source>
</evidence>
<dbReference type="CDD" id="cd06173">
    <property type="entry name" value="MFS_MefA_like"/>
    <property type="match status" value="1"/>
</dbReference>
<keyword evidence="4 6" id="KW-1133">Transmembrane helix</keyword>
<dbReference type="PANTHER" id="PTHR23513:SF6">
    <property type="entry name" value="MAJOR FACILITATOR SUPERFAMILY ASSOCIATED DOMAIN-CONTAINING PROTEIN"/>
    <property type="match status" value="1"/>
</dbReference>
<evidence type="ECO:0000256" key="4">
    <source>
        <dbReference type="ARBA" id="ARBA00022989"/>
    </source>
</evidence>
<keyword evidence="9" id="KW-1185">Reference proteome</keyword>
<feature type="transmembrane region" description="Helical" evidence="6">
    <location>
        <begin position="180"/>
        <end position="199"/>
    </location>
</feature>
<dbReference type="AlphaFoldDB" id="A0A7S7RTY5"/>
<feature type="transmembrane region" description="Helical" evidence="6">
    <location>
        <begin position="114"/>
        <end position="133"/>
    </location>
</feature>
<keyword evidence="3 6" id="KW-0812">Transmembrane</keyword>
<feature type="transmembrane region" description="Helical" evidence="6">
    <location>
        <begin position="359"/>
        <end position="381"/>
    </location>
</feature>
<keyword evidence="5 6" id="KW-0472">Membrane</keyword>
<dbReference type="InterPro" id="IPR036259">
    <property type="entry name" value="MFS_trans_sf"/>
</dbReference>
<feature type="transmembrane region" description="Helical" evidence="6">
    <location>
        <begin position="297"/>
        <end position="315"/>
    </location>
</feature>
<feature type="transmembrane region" description="Helical" evidence="6">
    <location>
        <begin position="268"/>
        <end position="290"/>
    </location>
</feature>
<dbReference type="InterPro" id="IPR011701">
    <property type="entry name" value="MFS"/>
</dbReference>
<dbReference type="Proteomes" id="UP000593735">
    <property type="component" value="Chromosome"/>
</dbReference>
<dbReference type="KEGG" id="tio:INP52_06210"/>
<dbReference type="RefSeq" id="WP_194370042.1">
    <property type="nucleotide sequence ID" value="NZ_CP063767.1"/>
</dbReference>
<evidence type="ECO:0000256" key="5">
    <source>
        <dbReference type="ARBA" id="ARBA00023136"/>
    </source>
</evidence>
<dbReference type="PANTHER" id="PTHR23513">
    <property type="entry name" value="INTEGRAL MEMBRANE EFFLUX PROTEIN-RELATED"/>
    <property type="match status" value="1"/>
</dbReference>
<feature type="transmembrane region" description="Helical" evidence="6">
    <location>
        <begin position="154"/>
        <end position="174"/>
    </location>
</feature>
<feature type="domain" description="Major facilitator superfamily (MFS) profile" evidence="7">
    <location>
        <begin position="234"/>
        <end position="413"/>
    </location>
</feature>
<sequence length="413" mass="43751">MTREDKAARRAERLAREPLTSPEVRLIALESLQWCANNAVYFLGLIGMATYDLAADAFVIAAITLARNLATALANAASGPVIDRYGPRRTALGTLAAVVVVSLVVAVLPPSVPVLVFAAVALGLCGGSINTCTRTYPVYLVSGKERLSVLNGLMVFYSDIAFTIGPLVGAALVGTFPTRYVYFFMAACMAVAFALTWGCREQVVPERGAGDREGRIGMLNGMREGARIVFGSRFLRVLFLAGFLGFFAFGAFDSLESLFYRDVLQVDIVWLGILSAVSGVGSSVGAFLLTRVNARKITMGLLLGSLFFVGVGSMVYTGTGILTVAIVGQAITGLAFGIEEPAETVLVQEATPMEYLGRVMGFTRLGLMSAGVLPLLVAPFLAEALGVQAVLFGASAIIAVMGALFYLKYRDLS</sequence>
<dbReference type="EMBL" id="CP063767">
    <property type="protein sequence ID" value="QOY60018.1"/>
    <property type="molecule type" value="Genomic_DNA"/>
</dbReference>
<feature type="transmembrane region" description="Helical" evidence="6">
    <location>
        <begin position="321"/>
        <end position="338"/>
    </location>
</feature>
<dbReference type="SUPFAM" id="SSF103473">
    <property type="entry name" value="MFS general substrate transporter"/>
    <property type="match status" value="1"/>
</dbReference>
<feature type="transmembrane region" description="Helical" evidence="6">
    <location>
        <begin position="234"/>
        <end position="252"/>
    </location>
</feature>
<evidence type="ECO:0000256" key="1">
    <source>
        <dbReference type="ARBA" id="ARBA00004651"/>
    </source>
</evidence>
<evidence type="ECO:0000259" key="7">
    <source>
        <dbReference type="PROSITE" id="PS50850"/>
    </source>
</evidence>
<name>A0A7S7RTY5_9ACTN</name>
<organism evidence="8 9">
    <name type="scientific">Thermophilibacter immobilis</name>
    <dbReference type="NCBI Taxonomy" id="2779519"/>
    <lineage>
        <taxon>Bacteria</taxon>
        <taxon>Bacillati</taxon>
        <taxon>Actinomycetota</taxon>
        <taxon>Coriobacteriia</taxon>
        <taxon>Coriobacteriales</taxon>
        <taxon>Atopobiaceae</taxon>
        <taxon>Thermophilibacter</taxon>
    </lineage>
</organism>
<reference evidence="8 9" key="1">
    <citation type="submission" date="2020-10" db="EMBL/GenBank/DDBJ databases">
        <title>Olsenella immobilis sp.nov., isolated from the mud in a fermentation cellar used for the production of Chinese strong-flavoured liquor.</title>
        <authorList>
            <person name="Lu L."/>
        </authorList>
    </citation>
    <scope>NUCLEOTIDE SEQUENCE [LARGE SCALE GENOMIC DNA]</scope>
    <source>
        <strain evidence="8 9">LZLJ-2</strain>
    </source>
</reference>
<dbReference type="GO" id="GO:0022857">
    <property type="term" value="F:transmembrane transporter activity"/>
    <property type="evidence" value="ECO:0007669"/>
    <property type="project" value="InterPro"/>
</dbReference>
<accession>A0A7S7RTY5</accession>
<dbReference type="Gene3D" id="1.20.1250.20">
    <property type="entry name" value="MFS general substrate transporter like domains"/>
    <property type="match status" value="1"/>
</dbReference>
<evidence type="ECO:0000256" key="2">
    <source>
        <dbReference type="ARBA" id="ARBA00022475"/>
    </source>
</evidence>
<protein>
    <submittedName>
        <fullName evidence="8">MFS transporter</fullName>
    </submittedName>
</protein>
<dbReference type="Pfam" id="PF07690">
    <property type="entry name" value="MFS_1"/>
    <property type="match status" value="1"/>
</dbReference>
<evidence type="ECO:0000313" key="9">
    <source>
        <dbReference type="Proteomes" id="UP000593735"/>
    </source>
</evidence>
<evidence type="ECO:0000313" key="8">
    <source>
        <dbReference type="EMBL" id="QOY60018.1"/>
    </source>
</evidence>